<feature type="domain" description="HTH psq-type" evidence="2">
    <location>
        <begin position="6"/>
        <end position="55"/>
    </location>
</feature>
<accession>A0AAV8YG40</accession>
<keyword evidence="4" id="KW-1185">Reference proteome</keyword>
<comment type="caution">
    <text evidence="3">The sequence shown here is derived from an EMBL/GenBank/DDBJ whole genome shotgun (WGS) entry which is preliminary data.</text>
</comment>
<protein>
    <recommendedName>
        <fullName evidence="2">HTH psq-type domain-containing protein</fullName>
    </recommendedName>
</protein>
<comment type="subcellular location">
    <subcellularLocation>
        <location evidence="1">Nucleus</location>
    </subcellularLocation>
</comment>
<evidence type="ECO:0000313" key="3">
    <source>
        <dbReference type="EMBL" id="KAJ8950025.1"/>
    </source>
</evidence>
<sequence>MASVNKPTRKPLTLSVKLDIIYKLQNGYSNARIFREYALSTSTVSSIWSKREKYLGAQTQTNPNVKKYGNQKGKRHGEKVSGNTIANCFRHAGLIAETEFTEEDELPLARLQEEGRDLTQWDQSNNISDFDDTDLRQYELIDENLEVAEYPDYLHIVQPIMNPPKDEDSNEDEPEEEVEISTAKEAMIALKTVMSYVECKYPEKEQFLNAADQLEQDINIEILSSRNKQNKITDFFQ</sequence>
<evidence type="ECO:0000259" key="2">
    <source>
        <dbReference type="Pfam" id="PF04218"/>
    </source>
</evidence>
<dbReference type="InterPro" id="IPR009057">
    <property type="entry name" value="Homeodomain-like_sf"/>
</dbReference>
<dbReference type="Proteomes" id="UP001162162">
    <property type="component" value="Unassembled WGS sequence"/>
</dbReference>
<dbReference type="EMBL" id="JAPWTK010000106">
    <property type="protein sequence ID" value="KAJ8950025.1"/>
    <property type="molecule type" value="Genomic_DNA"/>
</dbReference>
<name>A0AAV8YG40_9CUCU</name>
<reference evidence="3" key="1">
    <citation type="journal article" date="2023" name="Insect Mol. Biol.">
        <title>Genome sequencing provides insights into the evolution of gene families encoding plant cell wall-degrading enzymes in longhorned beetles.</title>
        <authorList>
            <person name="Shin N.R."/>
            <person name="Okamura Y."/>
            <person name="Kirsch R."/>
            <person name="Pauchet Y."/>
        </authorList>
    </citation>
    <scope>NUCLEOTIDE SEQUENCE</scope>
    <source>
        <strain evidence="3">AMC_N1</strain>
    </source>
</reference>
<evidence type="ECO:0000256" key="1">
    <source>
        <dbReference type="ARBA" id="ARBA00004123"/>
    </source>
</evidence>
<dbReference type="SUPFAM" id="SSF46689">
    <property type="entry name" value="Homeodomain-like"/>
    <property type="match status" value="1"/>
</dbReference>
<dbReference type="InterPro" id="IPR007889">
    <property type="entry name" value="HTH_Psq"/>
</dbReference>
<dbReference type="AlphaFoldDB" id="A0AAV8YG40"/>
<dbReference type="Gene3D" id="1.10.10.60">
    <property type="entry name" value="Homeodomain-like"/>
    <property type="match status" value="1"/>
</dbReference>
<dbReference type="GO" id="GO:0003677">
    <property type="term" value="F:DNA binding"/>
    <property type="evidence" value="ECO:0007669"/>
    <property type="project" value="InterPro"/>
</dbReference>
<evidence type="ECO:0000313" key="4">
    <source>
        <dbReference type="Proteomes" id="UP001162162"/>
    </source>
</evidence>
<gene>
    <name evidence="3" type="ORF">NQ318_002437</name>
</gene>
<dbReference type="GO" id="GO:0005634">
    <property type="term" value="C:nucleus"/>
    <property type="evidence" value="ECO:0007669"/>
    <property type="project" value="UniProtKB-SubCell"/>
</dbReference>
<proteinExistence type="predicted"/>
<dbReference type="Pfam" id="PF04218">
    <property type="entry name" value="CENP-B_N"/>
    <property type="match status" value="1"/>
</dbReference>
<organism evidence="3 4">
    <name type="scientific">Aromia moschata</name>
    <dbReference type="NCBI Taxonomy" id="1265417"/>
    <lineage>
        <taxon>Eukaryota</taxon>
        <taxon>Metazoa</taxon>
        <taxon>Ecdysozoa</taxon>
        <taxon>Arthropoda</taxon>
        <taxon>Hexapoda</taxon>
        <taxon>Insecta</taxon>
        <taxon>Pterygota</taxon>
        <taxon>Neoptera</taxon>
        <taxon>Endopterygota</taxon>
        <taxon>Coleoptera</taxon>
        <taxon>Polyphaga</taxon>
        <taxon>Cucujiformia</taxon>
        <taxon>Chrysomeloidea</taxon>
        <taxon>Cerambycidae</taxon>
        <taxon>Cerambycinae</taxon>
        <taxon>Callichromatini</taxon>
        <taxon>Aromia</taxon>
    </lineage>
</organism>